<dbReference type="InterPro" id="IPR053926">
    <property type="entry name" value="RecX_HTH_1st"/>
</dbReference>
<evidence type="ECO:0000313" key="5">
    <source>
        <dbReference type="Proteomes" id="UP000029096"/>
    </source>
</evidence>
<evidence type="ECO:0000259" key="3">
    <source>
        <dbReference type="Pfam" id="PF21982"/>
    </source>
</evidence>
<organism evidence="4 5">
    <name type="scientific">Bifidobacterium bohemicum DSM 22767</name>
    <dbReference type="NCBI Taxonomy" id="1437606"/>
    <lineage>
        <taxon>Bacteria</taxon>
        <taxon>Bacillati</taxon>
        <taxon>Actinomycetota</taxon>
        <taxon>Actinomycetes</taxon>
        <taxon>Bifidobacteriales</taxon>
        <taxon>Bifidobacteriaceae</taxon>
        <taxon>Bifidobacterium</taxon>
    </lineage>
</organism>
<feature type="domain" description="RecX first three-helical" evidence="3">
    <location>
        <begin position="143"/>
        <end position="182"/>
    </location>
</feature>
<reference evidence="4 5" key="1">
    <citation type="submission" date="2014-03" db="EMBL/GenBank/DDBJ databases">
        <title>Genomics of Bifidobacteria.</title>
        <authorList>
            <person name="Ventura M."/>
            <person name="Milani C."/>
            <person name="Lugli G.A."/>
        </authorList>
    </citation>
    <scope>NUCLEOTIDE SEQUENCE [LARGE SCALE GENOMIC DNA]</scope>
    <source>
        <strain evidence="4 5">DSM 22767</strain>
    </source>
</reference>
<gene>
    <name evidence="4" type="ORF">BBOH_1092</name>
</gene>
<evidence type="ECO:0000256" key="1">
    <source>
        <dbReference type="ARBA" id="ARBA00022490"/>
    </source>
</evidence>
<dbReference type="GO" id="GO:0006282">
    <property type="term" value="P:regulation of DNA repair"/>
    <property type="evidence" value="ECO:0007669"/>
    <property type="project" value="InterPro"/>
</dbReference>
<evidence type="ECO:0000313" key="4">
    <source>
        <dbReference type="EMBL" id="KFI45499.1"/>
    </source>
</evidence>
<protein>
    <submittedName>
        <fullName evidence="4">Regulatory protein RecX</fullName>
    </submittedName>
</protein>
<keyword evidence="1" id="KW-0963">Cytoplasm</keyword>
<dbReference type="GO" id="GO:0005737">
    <property type="term" value="C:cytoplasm"/>
    <property type="evidence" value="ECO:0007669"/>
    <property type="project" value="UniProtKB-SubCell"/>
</dbReference>
<accession>A0A086ZG49</accession>
<dbReference type="EMBL" id="JGYP01000002">
    <property type="protein sequence ID" value="KFI45499.1"/>
    <property type="molecule type" value="Genomic_DNA"/>
</dbReference>
<dbReference type="InterPro" id="IPR003783">
    <property type="entry name" value="Regulatory_RecX"/>
</dbReference>
<dbReference type="PANTHER" id="PTHR33602:SF1">
    <property type="entry name" value="REGULATORY PROTEIN RECX FAMILY PROTEIN"/>
    <property type="match status" value="1"/>
</dbReference>
<dbReference type="STRING" id="1437606.BBOH_1092"/>
<evidence type="ECO:0000256" key="2">
    <source>
        <dbReference type="SAM" id="MobiDB-lite"/>
    </source>
</evidence>
<dbReference type="AlphaFoldDB" id="A0A086ZG49"/>
<feature type="compositionally biased region" description="Gly residues" evidence="2">
    <location>
        <begin position="75"/>
        <end position="87"/>
    </location>
</feature>
<name>A0A086ZG49_9BIFI</name>
<feature type="compositionally biased region" description="Basic residues" evidence="2">
    <location>
        <begin position="108"/>
        <end position="120"/>
    </location>
</feature>
<dbReference type="OrthoDB" id="3238942at2"/>
<proteinExistence type="predicted"/>
<keyword evidence="5" id="KW-1185">Reference proteome</keyword>
<feature type="compositionally biased region" description="Low complexity" evidence="2">
    <location>
        <begin position="88"/>
        <end position="107"/>
    </location>
</feature>
<dbReference type="Proteomes" id="UP000029096">
    <property type="component" value="Unassembled WGS sequence"/>
</dbReference>
<dbReference type="Pfam" id="PF21982">
    <property type="entry name" value="RecX_HTH1"/>
    <property type="match status" value="1"/>
</dbReference>
<sequence length="293" mass="31961">MIDVEEFLASHPRTVAEDAEVEDSVEKSEGHGSGKRRSRYEVRTRTHTVPIESSYTGGFGLGHGREDPQSDSRNGGTGGIARFGGSGSDDFSGGVTGRSRSGSPTRGKGLHGRYGRRRNGYRPYRQAGPVKRVPDDPADVEACREAALTLLDASAKSSGALVKRLVEKGYDETVSRDVVARLAEVHLIDDEDYARELVRGCAGRMMGERGTVMELKRKGVEAALAQSMVRQAREQGVFEDAAWELGRTVASKTCGLDLQVRRRRFWAAGGRKGHDPSILREIAQQLFADADEQ</sequence>
<dbReference type="RefSeq" id="WP_081930301.1">
    <property type="nucleotide sequence ID" value="NZ_JDUS01000005.1"/>
</dbReference>
<comment type="caution">
    <text evidence="4">The sequence shown here is derived from an EMBL/GenBank/DDBJ whole genome shotgun (WGS) entry which is preliminary data.</text>
</comment>
<dbReference type="eggNOG" id="COG2137">
    <property type="taxonomic scope" value="Bacteria"/>
</dbReference>
<dbReference type="PANTHER" id="PTHR33602">
    <property type="entry name" value="REGULATORY PROTEIN RECX FAMILY PROTEIN"/>
    <property type="match status" value="1"/>
</dbReference>
<feature type="region of interest" description="Disordered" evidence="2">
    <location>
        <begin position="1"/>
        <end position="136"/>
    </location>
</feature>